<comment type="caution">
    <text evidence="2">The sequence shown here is derived from an EMBL/GenBank/DDBJ whole genome shotgun (WGS) entry which is preliminary data.</text>
</comment>
<dbReference type="STRING" id="1450535.A0A317WVE2"/>
<dbReference type="Proteomes" id="UP000246702">
    <property type="component" value="Unassembled WGS sequence"/>
</dbReference>
<organism evidence="2 3">
    <name type="scientific">Aspergillus sclerotioniger CBS 115572</name>
    <dbReference type="NCBI Taxonomy" id="1450535"/>
    <lineage>
        <taxon>Eukaryota</taxon>
        <taxon>Fungi</taxon>
        <taxon>Dikarya</taxon>
        <taxon>Ascomycota</taxon>
        <taxon>Pezizomycotina</taxon>
        <taxon>Eurotiomycetes</taxon>
        <taxon>Eurotiomycetidae</taxon>
        <taxon>Eurotiales</taxon>
        <taxon>Aspergillaceae</taxon>
        <taxon>Aspergillus</taxon>
        <taxon>Aspergillus subgen. Circumdati</taxon>
    </lineage>
</organism>
<dbReference type="GeneID" id="37117760"/>
<dbReference type="EMBL" id="MSFK01000010">
    <property type="protein sequence ID" value="PWY90323.1"/>
    <property type="molecule type" value="Genomic_DNA"/>
</dbReference>
<dbReference type="GO" id="GO:0005576">
    <property type="term" value="C:extracellular region"/>
    <property type="evidence" value="ECO:0007669"/>
    <property type="project" value="InterPro"/>
</dbReference>
<dbReference type="Pfam" id="PF01607">
    <property type="entry name" value="CBM_14"/>
    <property type="match status" value="1"/>
</dbReference>
<evidence type="ECO:0000313" key="3">
    <source>
        <dbReference type="Proteomes" id="UP000246702"/>
    </source>
</evidence>
<proteinExistence type="predicted"/>
<sequence>MTFEVLNHPFSQLVYFSNNKITTRSQEITPRPREYSHKLFHYLPNITNTKMLFTYQTLTVFITSLLINSAAAHPCDTSVAWADSTNCHYFFQCAPGVEPAHKKCGEGTAFNPAIGTCDYEQNVPSCYREPHHPRPHHV</sequence>
<keyword evidence="3" id="KW-1185">Reference proteome</keyword>
<dbReference type="SUPFAM" id="SSF57625">
    <property type="entry name" value="Invertebrate chitin-binding proteins"/>
    <property type="match status" value="1"/>
</dbReference>
<dbReference type="OrthoDB" id="6020543at2759"/>
<dbReference type="GO" id="GO:0008061">
    <property type="term" value="F:chitin binding"/>
    <property type="evidence" value="ECO:0007669"/>
    <property type="project" value="InterPro"/>
</dbReference>
<dbReference type="PROSITE" id="PS50940">
    <property type="entry name" value="CHIT_BIND_II"/>
    <property type="match status" value="1"/>
</dbReference>
<evidence type="ECO:0000259" key="1">
    <source>
        <dbReference type="PROSITE" id="PS50940"/>
    </source>
</evidence>
<dbReference type="Gene3D" id="2.170.140.10">
    <property type="entry name" value="Chitin binding domain"/>
    <property type="match status" value="1"/>
</dbReference>
<name>A0A317WVE2_9EURO</name>
<feature type="domain" description="Chitin-binding type-2" evidence="1">
    <location>
        <begin position="72"/>
        <end position="128"/>
    </location>
</feature>
<dbReference type="InterPro" id="IPR036508">
    <property type="entry name" value="Chitin-bd_dom_sf"/>
</dbReference>
<reference evidence="2 3" key="1">
    <citation type="submission" date="2016-12" db="EMBL/GenBank/DDBJ databases">
        <title>The genomes of Aspergillus section Nigri reveals drivers in fungal speciation.</title>
        <authorList>
            <consortium name="DOE Joint Genome Institute"/>
            <person name="Vesth T.C."/>
            <person name="Nybo J."/>
            <person name="Theobald S."/>
            <person name="Brandl J."/>
            <person name="Frisvad J.C."/>
            <person name="Nielsen K.F."/>
            <person name="Lyhne E.K."/>
            <person name="Kogle M.E."/>
            <person name="Kuo A."/>
            <person name="Riley R."/>
            <person name="Clum A."/>
            <person name="Nolan M."/>
            <person name="Lipzen A."/>
            <person name="Salamov A."/>
            <person name="Henrissat B."/>
            <person name="Wiebenga A."/>
            <person name="De Vries R.P."/>
            <person name="Grigoriev I.V."/>
            <person name="Mortensen U.H."/>
            <person name="Andersen M.R."/>
            <person name="Baker S.E."/>
        </authorList>
    </citation>
    <scope>NUCLEOTIDE SEQUENCE [LARGE SCALE GENOMIC DNA]</scope>
    <source>
        <strain evidence="2 3">CBS 115572</strain>
    </source>
</reference>
<dbReference type="AlphaFoldDB" id="A0A317WVE2"/>
<evidence type="ECO:0000313" key="2">
    <source>
        <dbReference type="EMBL" id="PWY90323.1"/>
    </source>
</evidence>
<gene>
    <name evidence="2" type="ORF">BO94DRAFT_584336</name>
</gene>
<protein>
    <recommendedName>
        <fullName evidence="1">Chitin-binding type-2 domain-containing protein</fullName>
    </recommendedName>
</protein>
<dbReference type="RefSeq" id="XP_025468701.1">
    <property type="nucleotide sequence ID" value="XM_025615617.1"/>
</dbReference>
<dbReference type="InterPro" id="IPR002557">
    <property type="entry name" value="Chitin-bd_dom"/>
</dbReference>
<dbReference type="SMART" id="SM00494">
    <property type="entry name" value="ChtBD2"/>
    <property type="match status" value="1"/>
</dbReference>
<accession>A0A317WVE2</accession>